<evidence type="ECO:0000256" key="5">
    <source>
        <dbReference type="ARBA" id="ARBA00023040"/>
    </source>
</evidence>
<proteinExistence type="inferred from homology"/>
<keyword evidence="4 11" id="KW-1133">Transmembrane helix</keyword>
<evidence type="ECO:0000313" key="14">
    <source>
        <dbReference type="Proteomes" id="UP000694419"/>
    </source>
</evidence>
<dbReference type="CDD" id="cd15230">
    <property type="entry name" value="7tmA_OR5-like"/>
    <property type="match status" value="1"/>
</dbReference>
<feature type="transmembrane region" description="Helical" evidence="11">
    <location>
        <begin position="240"/>
        <end position="264"/>
    </location>
</feature>
<evidence type="ECO:0000256" key="3">
    <source>
        <dbReference type="ARBA" id="ARBA00022692"/>
    </source>
</evidence>
<dbReference type="PROSITE" id="PS50262">
    <property type="entry name" value="G_PROTEIN_RECEP_F1_2"/>
    <property type="match status" value="1"/>
</dbReference>
<dbReference type="GO" id="GO:0005886">
    <property type="term" value="C:plasma membrane"/>
    <property type="evidence" value="ECO:0007669"/>
    <property type="project" value="UniProtKB-SubCell"/>
</dbReference>
<name>A0A8C3KDT1_9CHAR</name>
<dbReference type="GO" id="GO:0004984">
    <property type="term" value="F:olfactory receptor activity"/>
    <property type="evidence" value="ECO:0007669"/>
    <property type="project" value="InterPro"/>
</dbReference>
<keyword evidence="8" id="KW-0325">Glycoprotein</keyword>
<dbReference type="FunFam" id="1.20.1070.10:FF:000003">
    <property type="entry name" value="Olfactory receptor"/>
    <property type="match status" value="1"/>
</dbReference>
<keyword evidence="9 10" id="KW-0807">Transducer</keyword>
<dbReference type="AlphaFoldDB" id="A0A8C3KDT1"/>
<evidence type="ECO:0000256" key="7">
    <source>
        <dbReference type="ARBA" id="ARBA00023170"/>
    </source>
</evidence>
<evidence type="ECO:0000256" key="10">
    <source>
        <dbReference type="RuleBase" id="RU000688"/>
    </source>
</evidence>
<feature type="transmembrane region" description="Helical" evidence="11">
    <location>
        <begin position="285"/>
        <end position="303"/>
    </location>
</feature>
<evidence type="ECO:0000256" key="2">
    <source>
        <dbReference type="ARBA" id="ARBA00004141"/>
    </source>
</evidence>
<feature type="transmembrane region" description="Helical" evidence="11">
    <location>
        <begin position="103"/>
        <end position="121"/>
    </location>
</feature>
<organism evidence="13 14">
    <name type="scientific">Calidris pygmaea</name>
    <name type="common">Spoon-billed sandpiper</name>
    <dbReference type="NCBI Taxonomy" id="425635"/>
    <lineage>
        <taxon>Eukaryota</taxon>
        <taxon>Metazoa</taxon>
        <taxon>Chordata</taxon>
        <taxon>Craniata</taxon>
        <taxon>Vertebrata</taxon>
        <taxon>Euteleostomi</taxon>
        <taxon>Archelosauria</taxon>
        <taxon>Archosauria</taxon>
        <taxon>Dinosauria</taxon>
        <taxon>Saurischia</taxon>
        <taxon>Theropoda</taxon>
        <taxon>Coelurosauria</taxon>
        <taxon>Aves</taxon>
        <taxon>Neognathae</taxon>
        <taxon>Neoaves</taxon>
        <taxon>Charadriiformes</taxon>
        <taxon>Scolopacidae</taxon>
        <taxon>Calidris</taxon>
    </lineage>
</organism>
<evidence type="ECO:0000313" key="13">
    <source>
        <dbReference type="Ensembl" id="ENSCPGP00000021820.1"/>
    </source>
</evidence>
<dbReference type="GO" id="GO:0004930">
    <property type="term" value="F:G protein-coupled receptor activity"/>
    <property type="evidence" value="ECO:0007669"/>
    <property type="project" value="UniProtKB-KW"/>
</dbReference>
<sequence>IIYPFILLDDGIPLSHGAMASGCEVTMVAGDFHQAAWLHAEFRMTLVNHTDVHQFVLLGLTTRPDLQVPLFLAFLAIYMVTLLGNLGIIILIRTDLHLHTPMYYFLGHLAFVDVCYSSVILPKMLVQILMEKKTIAFSGCAAQLCCFVVLGVTECLLLAVMAYDRYVAICKPLLYPAIMGGWTCRWLVAGSYAIGVLHAVTHTTFIFSFSFCRSNVINHYFCDIAPLLALSCSDTHTYEVVVLTLISINCLSTMAIIFISYSYILPAVLKIRSPEGRRKAFSTCASHLTVVTMFFGAILFMYLRPSSTYALGENKSATLFYTIMTPTLNPLVYSLRNREVKAALKRALGRRFYTHTHIYLYMFERGI</sequence>
<dbReference type="InterPro" id="IPR000276">
    <property type="entry name" value="GPCR_Rhodpsn"/>
</dbReference>
<reference evidence="13" key="1">
    <citation type="submission" date="2025-08" db="UniProtKB">
        <authorList>
            <consortium name="Ensembl"/>
        </authorList>
    </citation>
    <scope>IDENTIFICATION</scope>
</reference>
<keyword evidence="11" id="KW-0552">Olfaction</keyword>
<protein>
    <recommendedName>
        <fullName evidence="11">Olfactory receptor</fullName>
    </recommendedName>
</protein>
<keyword evidence="3 10" id="KW-0812">Transmembrane</keyword>
<feature type="transmembrane region" description="Helical" evidence="11">
    <location>
        <begin position="70"/>
        <end position="91"/>
    </location>
</feature>
<accession>A0A8C3KDT1</accession>
<dbReference type="PANTHER" id="PTHR48018">
    <property type="entry name" value="OLFACTORY RECEPTOR"/>
    <property type="match status" value="1"/>
</dbReference>
<keyword evidence="5 10" id="KW-0297">G-protein coupled receptor</keyword>
<keyword evidence="11" id="KW-1003">Cell membrane</keyword>
<dbReference type="InterPro" id="IPR017452">
    <property type="entry name" value="GPCR_Rhodpsn_7TM"/>
</dbReference>
<dbReference type="InterPro" id="IPR000725">
    <property type="entry name" value="Olfact_rcpt"/>
</dbReference>
<keyword evidence="11" id="KW-0716">Sensory transduction</keyword>
<comment type="function">
    <text evidence="1">Odorant receptor.</text>
</comment>
<dbReference type="PRINTS" id="PR00237">
    <property type="entry name" value="GPCRRHODOPSN"/>
</dbReference>
<dbReference type="Ensembl" id="ENSCPGT00000023883.1">
    <property type="protein sequence ID" value="ENSCPGP00000021820.1"/>
    <property type="gene ID" value="ENSCPGG00000015194.1"/>
</dbReference>
<feature type="transmembrane region" description="Helical" evidence="11">
    <location>
        <begin position="141"/>
        <end position="161"/>
    </location>
</feature>
<keyword evidence="7 10" id="KW-0675">Receptor</keyword>
<evidence type="ECO:0000256" key="6">
    <source>
        <dbReference type="ARBA" id="ARBA00023136"/>
    </source>
</evidence>
<evidence type="ECO:0000256" key="1">
    <source>
        <dbReference type="ARBA" id="ARBA00002936"/>
    </source>
</evidence>
<dbReference type="PRINTS" id="PR00245">
    <property type="entry name" value="OLFACTORYR"/>
</dbReference>
<dbReference type="SUPFAM" id="SSF81321">
    <property type="entry name" value="Family A G protein-coupled receptor-like"/>
    <property type="match status" value="1"/>
</dbReference>
<feature type="domain" description="G-protein coupled receptors family 1 profile" evidence="12">
    <location>
        <begin position="84"/>
        <end position="333"/>
    </location>
</feature>
<keyword evidence="6 11" id="KW-0472">Membrane</keyword>
<comment type="subcellular location">
    <subcellularLocation>
        <location evidence="11">Cell membrane</location>
        <topology evidence="11">Multi-pass membrane protein</topology>
    </subcellularLocation>
    <subcellularLocation>
        <location evidence="2">Membrane</location>
        <topology evidence="2">Multi-pass membrane protein</topology>
    </subcellularLocation>
</comment>
<comment type="similarity">
    <text evidence="10">Belongs to the G-protein coupled receptor 1 family.</text>
</comment>
<reference evidence="13" key="2">
    <citation type="submission" date="2025-09" db="UniProtKB">
        <authorList>
            <consortium name="Ensembl"/>
        </authorList>
    </citation>
    <scope>IDENTIFICATION</scope>
</reference>
<evidence type="ECO:0000259" key="12">
    <source>
        <dbReference type="PROSITE" id="PS50262"/>
    </source>
</evidence>
<feature type="transmembrane region" description="Helical" evidence="11">
    <location>
        <begin position="318"/>
        <end position="336"/>
    </location>
</feature>
<evidence type="ECO:0000256" key="4">
    <source>
        <dbReference type="ARBA" id="ARBA00022989"/>
    </source>
</evidence>
<evidence type="ECO:0000256" key="8">
    <source>
        <dbReference type="ARBA" id="ARBA00023180"/>
    </source>
</evidence>
<dbReference type="Proteomes" id="UP000694419">
    <property type="component" value="Unplaced"/>
</dbReference>
<evidence type="ECO:0000256" key="9">
    <source>
        <dbReference type="ARBA" id="ARBA00023224"/>
    </source>
</evidence>
<dbReference type="Pfam" id="PF13853">
    <property type="entry name" value="7tm_4"/>
    <property type="match status" value="1"/>
</dbReference>
<evidence type="ECO:0000256" key="11">
    <source>
        <dbReference type="RuleBase" id="RU363047"/>
    </source>
</evidence>
<dbReference type="PROSITE" id="PS00237">
    <property type="entry name" value="G_PROTEIN_RECEP_F1_1"/>
    <property type="match status" value="1"/>
</dbReference>
<dbReference type="Gene3D" id="1.20.1070.10">
    <property type="entry name" value="Rhodopsin 7-helix transmembrane proteins"/>
    <property type="match status" value="1"/>
</dbReference>
<keyword evidence="14" id="KW-1185">Reference proteome</keyword>